<feature type="region of interest" description="Disordered" evidence="7">
    <location>
        <begin position="372"/>
        <end position="391"/>
    </location>
</feature>
<dbReference type="InterPro" id="IPR013876">
    <property type="entry name" value="TFIIH_BTF_p62_N"/>
</dbReference>
<feature type="region of interest" description="Disordered" evidence="7">
    <location>
        <begin position="122"/>
        <end position="176"/>
    </location>
</feature>
<dbReference type="GO" id="GO:0006289">
    <property type="term" value="P:nucleotide-excision repair"/>
    <property type="evidence" value="ECO:0007669"/>
    <property type="project" value="InterPro"/>
</dbReference>
<feature type="region of interest" description="Disordered" evidence="7">
    <location>
        <begin position="489"/>
        <end position="525"/>
    </location>
</feature>
<feature type="domain" description="BSD" evidence="8">
    <location>
        <begin position="251"/>
        <end position="303"/>
    </location>
</feature>
<comment type="subcellular location">
    <subcellularLocation>
        <location evidence="1">Nucleus</location>
    </subcellularLocation>
</comment>
<feature type="region of interest" description="Disordered" evidence="7">
    <location>
        <begin position="411"/>
        <end position="455"/>
    </location>
</feature>
<dbReference type="Gene3D" id="6.10.140.1200">
    <property type="match status" value="1"/>
</dbReference>
<protein>
    <recommendedName>
        <fullName evidence="8">BSD domain-containing protein</fullName>
    </recommendedName>
</protein>
<dbReference type="RefSeq" id="XP_025350890.1">
    <property type="nucleotide sequence ID" value="XM_025491331.1"/>
</dbReference>
<feature type="domain" description="BSD" evidence="8">
    <location>
        <begin position="171"/>
        <end position="217"/>
    </location>
</feature>
<evidence type="ECO:0000313" key="9">
    <source>
        <dbReference type="EMBL" id="PWN23730.1"/>
    </source>
</evidence>
<feature type="compositionally biased region" description="Polar residues" evidence="7">
    <location>
        <begin position="411"/>
        <end position="429"/>
    </location>
</feature>
<dbReference type="PANTHER" id="PTHR12856">
    <property type="entry name" value="TRANSCRIPTION INITIATION FACTOR IIH-RELATED"/>
    <property type="match status" value="1"/>
</dbReference>
<evidence type="ECO:0000256" key="4">
    <source>
        <dbReference type="ARBA" id="ARBA00023015"/>
    </source>
</evidence>
<accession>A0A316UEV6</accession>
<organism evidence="9 10">
    <name type="scientific">Pseudomicrostroma glucosiphilum</name>
    <dbReference type="NCBI Taxonomy" id="1684307"/>
    <lineage>
        <taxon>Eukaryota</taxon>
        <taxon>Fungi</taxon>
        <taxon>Dikarya</taxon>
        <taxon>Basidiomycota</taxon>
        <taxon>Ustilaginomycotina</taxon>
        <taxon>Exobasidiomycetes</taxon>
        <taxon>Microstromatales</taxon>
        <taxon>Microstromatales incertae sedis</taxon>
        <taxon>Pseudomicrostroma</taxon>
    </lineage>
</organism>
<dbReference type="InterPro" id="IPR005607">
    <property type="entry name" value="BSD_dom"/>
</dbReference>
<keyword evidence="5" id="KW-0804">Transcription</keyword>
<gene>
    <name evidence="9" type="ORF">BCV69DRAFT_279655</name>
</gene>
<dbReference type="GO" id="GO:0006351">
    <property type="term" value="P:DNA-templated transcription"/>
    <property type="evidence" value="ECO:0007669"/>
    <property type="project" value="InterPro"/>
</dbReference>
<feature type="compositionally biased region" description="Basic and acidic residues" evidence="7">
    <location>
        <begin position="506"/>
        <end position="519"/>
    </location>
</feature>
<dbReference type="Pfam" id="PF08567">
    <property type="entry name" value="PH_TFIIH"/>
    <property type="match status" value="1"/>
</dbReference>
<evidence type="ECO:0000256" key="6">
    <source>
        <dbReference type="ARBA" id="ARBA00023242"/>
    </source>
</evidence>
<keyword evidence="4" id="KW-0805">Transcription regulation</keyword>
<evidence type="ECO:0000259" key="8">
    <source>
        <dbReference type="PROSITE" id="PS50858"/>
    </source>
</evidence>
<feature type="compositionally biased region" description="Basic and acidic residues" evidence="7">
    <location>
        <begin position="446"/>
        <end position="455"/>
    </location>
</feature>
<feature type="compositionally biased region" description="Low complexity" evidence="7">
    <location>
        <begin position="162"/>
        <end position="175"/>
    </location>
</feature>
<comment type="similarity">
    <text evidence="2">Belongs to the TFB1 family.</text>
</comment>
<dbReference type="SMART" id="SM00751">
    <property type="entry name" value="BSD"/>
    <property type="match status" value="2"/>
</dbReference>
<name>A0A316UEV6_9BASI</name>
<dbReference type="SUPFAM" id="SSF50729">
    <property type="entry name" value="PH domain-like"/>
    <property type="match status" value="1"/>
</dbReference>
<dbReference type="GeneID" id="37013065"/>
<feature type="compositionally biased region" description="Basic and acidic residues" evidence="7">
    <location>
        <begin position="122"/>
        <end position="135"/>
    </location>
</feature>
<keyword evidence="10" id="KW-1185">Reference proteome</keyword>
<dbReference type="OrthoDB" id="360521at2759"/>
<keyword evidence="6" id="KW-0539">Nucleus</keyword>
<evidence type="ECO:0000256" key="5">
    <source>
        <dbReference type="ARBA" id="ARBA00023163"/>
    </source>
</evidence>
<dbReference type="SUPFAM" id="SSF140383">
    <property type="entry name" value="BSD domain-like"/>
    <property type="match status" value="2"/>
</dbReference>
<dbReference type="PROSITE" id="PS50858">
    <property type="entry name" value="BSD"/>
    <property type="match status" value="2"/>
</dbReference>
<dbReference type="EMBL" id="KZ819321">
    <property type="protein sequence ID" value="PWN23730.1"/>
    <property type="molecule type" value="Genomic_DNA"/>
</dbReference>
<dbReference type="InterPro" id="IPR035925">
    <property type="entry name" value="BSD_dom_sf"/>
</dbReference>
<evidence type="ECO:0000313" key="10">
    <source>
        <dbReference type="Proteomes" id="UP000245942"/>
    </source>
</evidence>
<dbReference type="InterPro" id="IPR011993">
    <property type="entry name" value="PH-like_dom_sf"/>
</dbReference>
<dbReference type="Gene3D" id="1.10.3970.10">
    <property type="entry name" value="BSD domain"/>
    <property type="match status" value="1"/>
</dbReference>
<evidence type="ECO:0000256" key="7">
    <source>
        <dbReference type="SAM" id="MobiDB-lite"/>
    </source>
</evidence>
<sequence length="695" mass="75544">MAANIAAGETLHAAVSYQKLAGTLALTDAALSWTPSSSSSSSASTLSIPLSTISGLSVSKTGAAKVSLQIALYEDGAAAAGIAKGKVLFTFTGGINNDQAQAEQEREEYKTALIEVVGENRARVEKSGAGKESDTSRLPAAGTGSTGPSAVAGSSAARLQARTESPATAPATPRAAVDDEAAELRLRYSLLRANPSLQALHKQTVMTGLIPDAEFWAHPTRQSLLRAARQAASQRKGRNARIVDPRFQSDNDGNLRLEITDDDRRDLLDQNEILRLAHKENVPSKLDEASFWQRYFASSLYHELRTSSRSASLLNNSRATGGGPVSRSAIVQPDEIFDSYLPLVQAKYVDTLEPPAREGGQQEAQNRLIDLGATEGDHNERGNEKDWTMRGGAERGALPLVRRFNEHSERVLSSSLGKADASTNPSLSGETLEAEQVGGARRSKRARTEGERGVELEDQIHSAHAQRYEEEIVIEDLEERRERIAVPLELTIGEDGQGRNRTRTKRGGESRQPEQERPRASKSQVLKDVSISLAEMPSNGTITLSFLTVRQSSTQKGLSLLVEDELRTLLLARKDRGYFDLQDLPDHLRKKTMDIHGTTTEVLRHFWNAVSPPDEDDKMMKLEEGEAPPVPPTPAEREEKAKRMIAILTKVPGQIDELLHQSGGGPDEDKIASALAITLDASKRAVLVGQQLYSD</sequence>
<dbReference type="GO" id="GO:0000439">
    <property type="term" value="C:transcription factor TFIIH core complex"/>
    <property type="evidence" value="ECO:0007669"/>
    <property type="project" value="InterPro"/>
</dbReference>
<dbReference type="InterPro" id="IPR027079">
    <property type="entry name" value="Tfb1/GTF2H1"/>
</dbReference>
<feature type="compositionally biased region" description="Basic and acidic residues" evidence="7">
    <location>
        <begin position="375"/>
        <end position="388"/>
    </location>
</feature>
<reference evidence="9 10" key="1">
    <citation type="journal article" date="2018" name="Mol. Biol. Evol.">
        <title>Broad Genomic Sampling Reveals a Smut Pathogenic Ancestry of the Fungal Clade Ustilaginomycotina.</title>
        <authorList>
            <person name="Kijpornyongpan T."/>
            <person name="Mondo S.J."/>
            <person name="Barry K."/>
            <person name="Sandor L."/>
            <person name="Lee J."/>
            <person name="Lipzen A."/>
            <person name="Pangilinan J."/>
            <person name="LaButti K."/>
            <person name="Hainaut M."/>
            <person name="Henrissat B."/>
            <person name="Grigoriev I.V."/>
            <person name="Spatafora J.W."/>
            <person name="Aime M.C."/>
        </authorList>
    </citation>
    <scope>NUCLEOTIDE SEQUENCE [LARGE SCALE GENOMIC DNA]</scope>
    <source>
        <strain evidence="9 10">MCA 4718</strain>
    </source>
</reference>
<dbReference type="Gene3D" id="2.30.29.30">
    <property type="entry name" value="Pleckstrin-homology domain (PH domain)/Phosphotyrosine-binding domain (PTB)"/>
    <property type="match status" value="1"/>
</dbReference>
<proteinExistence type="inferred from homology"/>
<dbReference type="Proteomes" id="UP000245942">
    <property type="component" value="Unassembled WGS sequence"/>
</dbReference>
<evidence type="ECO:0000256" key="3">
    <source>
        <dbReference type="ARBA" id="ARBA00022737"/>
    </source>
</evidence>
<keyword evidence="3" id="KW-0677">Repeat</keyword>
<dbReference type="Pfam" id="PF03909">
    <property type="entry name" value="BSD"/>
    <property type="match status" value="1"/>
</dbReference>
<dbReference type="STRING" id="1684307.A0A316UEV6"/>
<evidence type="ECO:0000256" key="2">
    <source>
        <dbReference type="ARBA" id="ARBA00009448"/>
    </source>
</evidence>
<evidence type="ECO:0000256" key="1">
    <source>
        <dbReference type="ARBA" id="ARBA00004123"/>
    </source>
</evidence>
<dbReference type="AlphaFoldDB" id="A0A316UEV6"/>